<dbReference type="SUPFAM" id="SSF74650">
    <property type="entry name" value="Galactose mutarotase-like"/>
    <property type="match status" value="1"/>
</dbReference>
<dbReference type="Proteomes" id="UP001256673">
    <property type="component" value="Unassembled WGS sequence"/>
</dbReference>
<dbReference type="PANTHER" id="PTHR10091:SF0">
    <property type="entry name" value="GALACTOSE MUTAROTASE"/>
    <property type="match status" value="1"/>
</dbReference>
<evidence type="ECO:0000313" key="2">
    <source>
        <dbReference type="Proteomes" id="UP001256673"/>
    </source>
</evidence>
<evidence type="ECO:0000313" key="1">
    <source>
        <dbReference type="EMBL" id="MDU0327181.1"/>
    </source>
</evidence>
<dbReference type="PANTHER" id="PTHR10091">
    <property type="entry name" value="ALDOSE-1-EPIMERASE"/>
    <property type="match status" value="1"/>
</dbReference>
<dbReference type="CDD" id="cd09022">
    <property type="entry name" value="Aldose_epim_Ec_YihR"/>
    <property type="match status" value="1"/>
</dbReference>
<dbReference type="RefSeq" id="WP_316001439.1">
    <property type="nucleotide sequence ID" value="NZ_JAWDIU010000003.1"/>
</dbReference>
<dbReference type="EMBL" id="JAWDIU010000003">
    <property type="protein sequence ID" value="MDU0327181.1"/>
    <property type="molecule type" value="Genomic_DNA"/>
</dbReference>
<sequence length="302" mass="32768">MIDDVVLTAGHYEAVVTPFGAALRSARRRGRNLIAERPPGFDPSMRGAVLAPWPNRTADGRYEFDGRTHELGITEPTTRTAVHGLVTRTLFDVAARTDRSAVLSTVIDRPSGYPWRVRLEVSIVVSEEGVEQRITATNESEERAPVGLGAHPSLVAGPAVPSAIDRWVLTVPADEVMMVSDDRMLPIGRVPVEGTPFDLRRAQPIGARVVNNALTALRQDDEGLVRVSLVDPADGTGVELRVDGSSPWLQVYTADHGPAGEYRHAVAVEPSTCPPDALRSGVNLRLLEPGQSTSLWWELRAL</sequence>
<organism evidence="1 2">
    <name type="scientific">Microbacterium algihabitans</name>
    <dbReference type="NCBI Taxonomy" id="3075992"/>
    <lineage>
        <taxon>Bacteria</taxon>
        <taxon>Bacillati</taxon>
        <taxon>Actinomycetota</taxon>
        <taxon>Actinomycetes</taxon>
        <taxon>Micrococcales</taxon>
        <taxon>Microbacteriaceae</taxon>
        <taxon>Microbacterium</taxon>
    </lineage>
</organism>
<dbReference type="InterPro" id="IPR037480">
    <property type="entry name" value="YihR-like"/>
</dbReference>
<name>A0ABU3RWB3_9MICO</name>
<proteinExistence type="predicted"/>
<dbReference type="Gene3D" id="2.70.98.10">
    <property type="match status" value="1"/>
</dbReference>
<dbReference type="Pfam" id="PF01263">
    <property type="entry name" value="Aldose_epim"/>
    <property type="match status" value="1"/>
</dbReference>
<dbReference type="InterPro" id="IPR008183">
    <property type="entry name" value="Aldose_1/G6P_1-epimerase"/>
</dbReference>
<comment type="caution">
    <text evidence="1">The sequence shown here is derived from an EMBL/GenBank/DDBJ whole genome shotgun (WGS) entry which is preliminary data.</text>
</comment>
<dbReference type="InterPro" id="IPR014718">
    <property type="entry name" value="GH-type_carb-bd"/>
</dbReference>
<reference evidence="1 2" key="1">
    <citation type="submission" date="2023-09" db="EMBL/GenBank/DDBJ databases">
        <title>Microbacterium fusihabitans sp. nov., Microbacterium phycihabitans sp. nov., and Microbacterium cervinum sp. nov., isolated from dried seaweeds of beach.</title>
        <authorList>
            <person name="Lee S.D."/>
        </authorList>
    </citation>
    <scope>NUCLEOTIDE SEQUENCE [LARGE SCALE GENOMIC DNA]</scope>
    <source>
        <strain evidence="1 2">KSW2-21</strain>
    </source>
</reference>
<protein>
    <submittedName>
        <fullName evidence="1">Aldose 1-epimerase family protein</fullName>
    </submittedName>
</protein>
<gene>
    <name evidence="1" type="ORF">RWH43_10475</name>
</gene>
<dbReference type="InterPro" id="IPR011013">
    <property type="entry name" value="Gal_mutarotase_sf_dom"/>
</dbReference>
<keyword evidence="2" id="KW-1185">Reference proteome</keyword>
<accession>A0ABU3RWB3</accession>